<keyword evidence="4" id="KW-1133">Transmembrane helix</keyword>
<keyword evidence="2" id="KW-0294">Fucose metabolism</keyword>
<organism evidence="5 6">
    <name type="scientific">Hyaloscypha hepaticicola</name>
    <dbReference type="NCBI Taxonomy" id="2082293"/>
    <lineage>
        <taxon>Eukaryota</taxon>
        <taxon>Fungi</taxon>
        <taxon>Dikarya</taxon>
        <taxon>Ascomycota</taxon>
        <taxon>Pezizomycotina</taxon>
        <taxon>Leotiomycetes</taxon>
        <taxon>Helotiales</taxon>
        <taxon>Hyaloscyphaceae</taxon>
        <taxon>Hyaloscypha</taxon>
    </lineage>
</organism>
<reference evidence="5 6" key="1">
    <citation type="submission" date="2016-05" db="EMBL/GenBank/DDBJ databases">
        <title>A degradative enzymes factory behind the ericoid mycorrhizal symbiosis.</title>
        <authorList>
            <consortium name="DOE Joint Genome Institute"/>
            <person name="Martino E."/>
            <person name="Morin E."/>
            <person name="Grelet G."/>
            <person name="Kuo A."/>
            <person name="Kohler A."/>
            <person name="Daghino S."/>
            <person name="Barry K."/>
            <person name="Choi C."/>
            <person name="Cichocki N."/>
            <person name="Clum A."/>
            <person name="Copeland A."/>
            <person name="Hainaut M."/>
            <person name="Haridas S."/>
            <person name="Labutti K."/>
            <person name="Lindquist E."/>
            <person name="Lipzen A."/>
            <person name="Khouja H.-R."/>
            <person name="Murat C."/>
            <person name="Ohm R."/>
            <person name="Olson A."/>
            <person name="Spatafora J."/>
            <person name="Veneault-Fourrey C."/>
            <person name="Henrissat B."/>
            <person name="Grigoriev I."/>
            <person name="Martin F."/>
            <person name="Perotto S."/>
        </authorList>
    </citation>
    <scope>NUCLEOTIDE SEQUENCE [LARGE SCALE GENOMIC DNA]</scope>
    <source>
        <strain evidence="5 6">UAMH 7357</strain>
    </source>
</reference>
<gene>
    <name evidence="5" type="ORF">NA56DRAFT_324078</name>
</gene>
<name>A0A2J6PPL2_9HELO</name>
<keyword evidence="4" id="KW-0812">Transmembrane</keyword>
<keyword evidence="3" id="KW-0119">Carbohydrate metabolism</keyword>
<dbReference type="EMBL" id="KZ613509">
    <property type="protein sequence ID" value="PMD15949.1"/>
    <property type="molecule type" value="Genomic_DNA"/>
</dbReference>
<dbReference type="GO" id="GO:0016740">
    <property type="term" value="F:transferase activity"/>
    <property type="evidence" value="ECO:0007669"/>
    <property type="project" value="UniProtKB-KW"/>
</dbReference>
<dbReference type="Gene3D" id="3.40.50.11350">
    <property type="match status" value="1"/>
</dbReference>
<accession>A0A2J6PPL2</accession>
<protein>
    <recommendedName>
        <fullName evidence="7">Alternative oxidase</fullName>
    </recommendedName>
</protein>
<evidence type="ECO:0000256" key="4">
    <source>
        <dbReference type="SAM" id="Phobius"/>
    </source>
</evidence>
<dbReference type="AlphaFoldDB" id="A0A2J6PPL2"/>
<proteinExistence type="predicted"/>
<feature type="transmembrane region" description="Helical" evidence="4">
    <location>
        <begin position="12"/>
        <end position="29"/>
    </location>
</feature>
<dbReference type="OrthoDB" id="20368at2759"/>
<evidence type="ECO:0000313" key="5">
    <source>
        <dbReference type="EMBL" id="PMD15949.1"/>
    </source>
</evidence>
<dbReference type="Proteomes" id="UP000235672">
    <property type="component" value="Unassembled WGS sequence"/>
</dbReference>
<keyword evidence="4" id="KW-0472">Membrane</keyword>
<keyword evidence="6" id="KW-1185">Reference proteome</keyword>
<evidence type="ECO:0000256" key="3">
    <source>
        <dbReference type="ARBA" id="ARBA00023277"/>
    </source>
</evidence>
<evidence type="ECO:0000256" key="1">
    <source>
        <dbReference type="ARBA" id="ARBA00022679"/>
    </source>
</evidence>
<keyword evidence="1" id="KW-0808">Transferase</keyword>
<evidence type="ECO:0000313" key="6">
    <source>
        <dbReference type="Proteomes" id="UP000235672"/>
    </source>
</evidence>
<dbReference type="Pfam" id="PF10250">
    <property type="entry name" value="O-FucT"/>
    <property type="match status" value="1"/>
</dbReference>
<dbReference type="GO" id="GO:0006004">
    <property type="term" value="P:fucose metabolic process"/>
    <property type="evidence" value="ECO:0007669"/>
    <property type="project" value="UniProtKB-KW"/>
</dbReference>
<dbReference type="CDD" id="cd11296">
    <property type="entry name" value="O-FucT_like"/>
    <property type="match status" value="1"/>
</dbReference>
<evidence type="ECO:0000256" key="2">
    <source>
        <dbReference type="ARBA" id="ARBA00023253"/>
    </source>
</evidence>
<dbReference type="InterPro" id="IPR019378">
    <property type="entry name" value="GDP-Fuc_O-FucTrfase"/>
</dbReference>
<sequence length="444" mass="50054">MQHPAGISRRPAVLAGGLLVTIWLWLAFFDGPSLPTHIVWNTSSKGGLTSPSIDAFDFPPVDSDEMRAVCSSTKWNQSLIFTCDNNHGGIGHVRNSILNCVRYAIGAGGALVMPNIALRDEDDMEHDHGHAEKRHGFGRKGMEYMFDVEHFSESLRLSCPELMLIGHLEETFSPRRRGLLPEHLFTNVPASGIEHPEEWPVRLKAWIEKHMPSYPEKEPIVIDLEQSFLHYPTHSDGHKFAHTFGNILKFRPDVRRLATTTLKKLAEWYDMPLNVSELIMNPSFMGAHLQTDNPFLERRHNSDVAYAHFPAQTAAYIEQAISAKISLIYVASGNLPEIHKLGLQATASNIAVTHKEDLLKDKDMEMLERLRWDQRALVDYLMLLKAQDFAGVGHSSFSWQIVMTRHEGGDKRKGVLESDIWSDGVSTLYGVRSSYVESSGCMWS</sequence>
<evidence type="ECO:0008006" key="7">
    <source>
        <dbReference type="Google" id="ProtNLM"/>
    </source>
</evidence>